<evidence type="ECO:0000256" key="4">
    <source>
        <dbReference type="ARBA" id="ARBA00023267"/>
    </source>
</evidence>
<keyword evidence="5" id="KW-0678">Repressor</keyword>
<dbReference type="GO" id="GO:0005524">
    <property type="term" value="F:ATP binding"/>
    <property type="evidence" value="ECO:0007669"/>
    <property type="project" value="UniProtKB-UniRule"/>
</dbReference>
<dbReference type="InterPro" id="IPR004408">
    <property type="entry name" value="Biotin_CoA_COase_ligase"/>
</dbReference>
<comment type="caution">
    <text evidence="5">Lacks conserved residue(s) required for the propagation of feature annotation.</text>
</comment>
<dbReference type="SUPFAM" id="SSF55681">
    <property type="entry name" value="Class II aaRS and biotin synthetases"/>
    <property type="match status" value="1"/>
</dbReference>
<dbReference type="InterPro" id="IPR003142">
    <property type="entry name" value="BPL_C"/>
</dbReference>
<keyword evidence="1 5" id="KW-0436">Ligase</keyword>
<feature type="binding site" evidence="5">
    <location>
        <position position="185"/>
    </location>
    <ligand>
        <name>biotin</name>
        <dbReference type="ChEBI" id="CHEBI:57586"/>
    </ligand>
</feature>
<evidence type="ECO:0000256" key="2">
    <source>
        <dbReference type="ARBA" id="ARBA00022741"/>
    </source>
</evidence>
<keyword evidence="5" id="KW-0804">Transcription</keyword>
<dbReference type="GO" id="GO:0006355">
    <property type="term" value="P:regulation of DNA-templated transcription"/>
    <property type="evidence" value="ECO:0007669"/>
    <property type="project" value="UniProtKB-UniRule"/>
</dbReference>
<keyword evidence="3 5" id="KW-0067">ATP-binding</keyword>
<evidence type="ECO:0000313" key="7">
    <source>
        <dbReference type="EMBL" id="HIR61261.1"/>
    </source>
</evidence>
<keyword evidence="4 5" id="KW-0092">Biotin</keyword>
<comment type="function">
    <text evidence="5">Acts both as a biotin--[acetyl-CoA-carboxylase] ligase and a repressor.</text>
</comment>
<dbReference type="GO" id="GO:0003677">
    <property type="term" value="F:DNA binding"/>
    <property type="evidence" value="ECO:0007669"/>
    <property type="project" value="UniProtKB-UniRule"/>
</dbReference>
<evidence type="ECO:0000256" key="5">
    <source>
        <dbReference type="HAMAP-Rule" id="MF_00978"/>
    </source>
</evidence>
<reference evidence="7" key="1">
    <citation type="submission" date="2020-10" db="EMBL/GenBank/DDBJ databases">
        <authorList>
            <person name="Gilroy R."/>
        </authorList>
    </citation>
    <scope>NUCLEOTIDE SEQUENCE</scope>
    <source>
        <strain evidence="7">CHK189-12415</strain>
    </source>
</reference>
<organism evidence="7 8">
    <name type="scientific">Candidatus Faecivivens stercoravium</name>
    <dbReference type="NCBI Taxonomy" id="2840803"/>
    <lineage>
        <taxon>Bacteria</taxon>
        <taxon>Bacillati</taxon>
        <taxon>Bacillota</taxon>
        <taxon>Clostridia</taxon>
        <taxon>Eubacteriales</taxon>
        <taxon>Oscillospiraceae</taxon>
        <taxon>Oscillospiraceae incertae sedis</taxon>
        <taxon>Candidatus Faecivivens</taxon>
    </lineage>
</organism>
<evidence type="ECO:0000256" key="3">
    <source>
        <dbReference type="ARBA" id="ARBA00022840"/>
    </source>
</evidence>
<sequence length="328" mass="36646">MTTKEKVLRLLDERMEQWVSGEELAEKLEVSRTAVWKQIAALQKDGYTILSETGKGYRLQPGEVLSAYEIEKRLTTRVIGRPVVYFDSVNSTNLYAKNTPSLSDGTMVVTSHQTAGVGRLARRFYSPDRAGVYLSILLRPETVAVADISTITLMTAVAVADTVEELSGVRPQIKWTNDIYLNRRKLCGILTEASIEGESGMIRNIIVGIGINLFQRHEDFEPEIRDIAGSVFSETGIRIHPAAYAARLAANFERYYLDGHFPANKASFLQKYREGLFFLGETVEVRSVKGNYFAVAEDIDEDGNLIVRREDGSRAALNSGKISLKLQR</sequence>
<feature type="domain" description="BPL/LPL catalytic" evidence="6">
    <location>
        <begin position="68"/>
        <end position="260"/>
    </location>
</feature>
<keyword evidence="2 5" id="KW-0547">Nucleotide-binding</keyword>
<dbReference type="HAMAP" id="MF_00978">
    <property type="entry name" value="Bifunct_BirA"/>
    <property type="match status" value="1"/>
</dbReference>
<dbReference type="InterPro" id="IPR030855">
    <property type="entry name" value="Bifunct_BirA"/>
</dbReference>
<keyword evidence="5" id="KW-0238">DNA-binding</keyword>
<dbReference type="PANTHER" id="PTHR12835:SF5">
    <property type="entry name" value="BIOTIN--PROTEIN LIGASE"/>
    <property type="match status" value="1"/>
</dbReference>
<protein>
    <recommendedName>
        <fullName evidence="5">Bifunctional ligase/repressor BirA</fullName>
    </recommendedName>
    <alternativeName>
        <fullName evidence="5">Biotin--[acetyl-CoA-carboxylase] ligase</fullName>
        <ecNumber evidence="5">6.3.4.15</ecNumber>
    </alternativeName>
    <alternativeName>
        <fullName evidence="5">Biotin--protein ligase</fullName>
    </alternativeName>
    <alternativeName>
        <fullName evidence="5">Biotin-[acetyl-CoA carboxylase] synthetase</fullName>
    </alternativeName>
</protein>
<feature type="binding site" evidence="5">
    <location>
        <begin position="91"/>
        <end position="93"/>
    </location>
    <ligand>
        <name>biotin</name>
        <dbReference type="ChEBI" id="CHEBI:57586"/>
    </ligand>
</feature>
<proteinExistence type="inferred from homology"/>
<gene>
    <name evidence="5" type="primary">birA</name>
    <name evidence="7" type="ORF">IAB37_06795</name>
</gene>
<dbReference type="GO" id="GO:0004077">
    <property type="term" value="F:biotin--[biotin carboxyl-carrier protein] ligase activity"/>
    <property type="evidence" value="ECO:0007669"/>
    <property type="project" value="UniProtKB-UniRule"/>
</dbReference>
<reference evidence="7" key="2">
    <citation type="journal article" date="2021" name="PeerJ">
        <title>Extensive microbial diversity within the chicken gut microbiome revealed by metagenomics and culture.</title>
        <authorList>
            <person name="Gilroy R."/>
            <person name="Ravi A."/>
            <person name="Getino M."/>
            <person name="Pursley I."/>
            <person name="Horton D.L."/>
            <person name="Alikhan N.F."/>
            <person name="Baker D."/>
            <person name="Gharbi K."/>
            <person name="Hall N."/>
            <person name="Watson M."/>
            <person name="Adriaenssens E.M."/>
            <person name="Foster-Nyarko E."/>
            <person name="Jarju S."/>
            <person name="Secka A."/>
            <person name="Antonio M."/>
            <person name="Oren A."/>
            <person name="Chaudhuri R.R."/>
            <person name="La Ragione R."/>
            <person name="Hildebrand F."/>
            <person name="Pallen M.J."/>
        </authorList>
    </citation>
    <scope>NUCLEOTIDE SEQUENCE</scope>
    <source>
        <strain evidence="7">CHK189-12415</strain>
    </source>
</reference>
<evidence type="ECO:0000313" key="8">
    <source>
        <dbReference type="Proteomes" id="UP000824241"/>
    </source>
</evidence>
<dbReference type="NCBIfam" id="TIGR00121">
    <property type="entry name" value="birA_ligase"/>
    <property type="match status" value="1"/>
</dbReference>
<dbReference type="InterPro" id="IPR013196">
    <property type="entry name" value="HTH_11"/>
</dbReference>
<dbReference type="GO" id="GO:0009249">
    <property type="term" value="P:protein lipoylation"/>
    <property type="evidence" value="ECO:0007669"/>
    <property type="project" value="UniProtKB-ARBA"/>
</dbReference>
<dbReference type="InterPro" id="IPR008988">
    <property type="entry name" value="Transcriptional_repressor_C"/>
</dbReference>
<dbReference type="Gene3D" id="1.10.10.10">
    <property type="entry name" value="Winged helix-like DNA-binding domain superfamily/Winged helix DNA-binding domain"/>
    <property type="match status" value="1"/>
</dbReference>
<evidence type="ECO:0000259" key="6">
    <source>
        <dbReference type="PROSITE" id="PS51733"/>
    </source>
</evidence>
<dbReference type="InterPro" id="IPR036390">
    <property type="entry name" value="WH_DNA-bd_sf"/>
</dbReference>
<name>A0A9D1DYQ1_9FIRM</name>
<dbReference type="InterPro" id="IPR004143">
    <property type="entry name" value="BPL_LPL_catalytic"/>
</dbReference>
<dbReference type="CDD" id="cd16442">
    <property type="entry name" value="BPL"/>
    <property type="match status" value="1"/>
</dbReference>
<dbReference type="GO" id="GO:0005737">
    <property type="term" value="C:cytoplasm"/>
    <property type="evidence" value="ECO:0007669"/>
    <property type="project" value="TreeGrafter"/>
</dbReference>
<dbReference type="EMBL" id="DVHA01000214">
    <property type="protein sequence ID" value="HIR61261.1"/>
    <property type="molecule type" value="Genomic_DNA"/>
</dbReference>
<dbReference type="Gene3D" id="2.30.30.100">
    <property type="match status" value="1"/>
</dbReference>
<feature type="DNA-binding region" description="H-T-H motif" evidence="5">
    <location>
        <begin position="21"/>
        <end position="40"/>
    </location>
</feature>
<comment type="caution">
    <text evidence="7">The sequence shown here is derived from an EMBL/GenBank/DDBJ whole genome shotgun (WGS) entry which is preliminary data.</text>
</comment>
<keyword evidence="5" id="KW-0805">Transcription regulation</keyword>
<dbReference type="PROSITE" id="PS51733">
    <property type="entry name" value="BPL_LPL_CATALYTIC"/>
    <property type="match status" value="1"/>
</dbReference>
<dbReference type="Pfam" id="PF03099">
    <property type="entry name" value="BPL_LplA_LipB"/>
    <property type="match status" value="1"/>
</dbReference>
<dbReference type="SUPFAM" id="SSF46785">
    <property type="entry name" value="Winged helix' DNA-binding domain"/>
    <property type="match status" value="1"/>
</dbReference>
<dbReference type="Gene3D" id="3.30.930.10">
    <property type="entry name" value="Bira Bifunctional Protein, Domain 2"/>
    <property type="match status" value="1"/>
</dbReference>
<dbReference type="InterPro" id="IPR036388">
    <property type="entry name" value="WH-like_DNA-bd_sf"/>
</dbReference>
<feature type="binding site" evidence="5">
    <location>
        <position position="113"/>
    </location>
    <ligand>
        <name>biotin</name>
        <dbReference type="ChEBI" id="CHEBI:57586"/>
    </ligand>
</feature>
<comment type="catalytic activity">
    <reaction evidence="5">
        <text>biotin + L-lysyl-[protein] + ATP = N(6)-biotinyl-L-lysyl-[protein] + AMP + diphosphate + H(+)</text>
        <dbReference type="Rhea" id="RHEA:11756"/>
        <dbReference type="Rhea" id="RHEA-COMP:9752"/>
        <dbReference type="Rhea" id="RHEA-COMP:10505"/>
        <dbReference type="ChEBI" id="CHEBI:15378"/>
        <dbReference type="ChEBI" id="CHEBI:29969"/>
        <dbReference type="ChEBI" id="CHEBI:30616"/>
        <dbReference type="ChEBI" id="CHEBI:33019"/>
        <dbReference type="ChEBI" id="CHEBI:57586"/>
        <dbReference type="ChEBI" id="CHEBI:83144"/>
        <dbReference type="ChEBI" id="CHEBI:456215"/>
        <dbReference type="EC" id="6.3.4.15"/>
    </reaction>
</comment>
<comment type="similarity">
    <text evidence="5">Belongs to the biotin--protein ligase family.</text>
</comment>
<dbReference type="GO" id="GO:0016740">
    <property type="term" value="F:transferase activity"/>
    <property type="evidence" value="ECO:0007669"/>
    <property type="project" value="UniProtKB-ARBA"/>
</dbReference>
<accession>A0A9D1DYQ1</accession>
<dbReference type="PANTHER" id="PTHR12835">
    <property type="entry name" value="BIOTIN PROTEIN LIGASE"/>
    <property type="match status" value="1"/>
</dbReference>
<dbReference type="Pfam" id="PF08279">
    <property type="entry name" value="HTH_11"/>
    <property type="match status" value="1"/>
</dbReference>
<dbReference type="SUPFAM" id="SSF50037">
    <property type="entry name" value="C-terminal domain of transcriptional repressors"/>
    <property type="match status" value="1"/>
</dbReference>
<dbReference type="EC" id="6.3.4.15" evidence="5"/>
<dbReference type="InterPro" id="IPR045864">
    <property type="entry name" value="aa-tRNA-synth_II/BPL/LPL"/>
</dbReference>
<dbReference type="Pfam" id="PF02237">
    <property type="entry name" value="BPL_C"/>
    <property type="match status" value="1"/>
</dbReference>
<dbReference type="Proteomes" id="UP000824241">
    <property type="component" value="Unassembled WGS sequence"/>
</dbReference>
<evidence type="ECO:0000256" key="1">
    <source>
        <dbReference type="ARBA" id="ARBA00022598"/>
    </source>
</evidence>
<dbReference type="AlphaFoldDB" id="A0A9D1DYQ1"/>